<evidence type="ECO:0000313" key="5">
    <source>
        <dbReference type="Proteomes" id="UP000198520"/>
    </source>
</evidence>
<keyword evidence="5" id="KW-1185">Reference proteome</keyword>
<dbReference type="InterPro" id="IPR023346">
    <property type="entry name" value="Lysozyme-like_dom_sf"/>
</dbReference>
<protein>
    <recommendedName>
        <fullName evidence="3">G5 domain-containing protein</fullName>
    </recommendedName>
</protein>
<dbReference type="InterPro" id="IPR011098">
    <property type="entry name" value="G5_dom"/>
</dbReference>
<dbReference type="AlphaFoldDB" id="A0A1I2I3S3"/>
<evidence type="ECO:0000313" key="4">
    <source>
        <dbReference type="EMBL" id="SFF36922.1"/>
    </source>
</evidence>
<keyword evidence="2" id="KW-1133">Transmembrane helix</keyword>
<keyword evidence="2" id="KW-0812">Transmembrane</keyword>
<reference evidence="5" key="1">
    <citation type="submission" date="2016-10" db="EMBL/GenBank/DDBJ databases">
        <authorList>
            <person name="Varghese N."/>
            <person name="Submissions S."/>
        </authorList>
    </citation>
    <scope>NUCLEOTIDE SEQUENCE [LARGE SCALE GENOMIC DNA]</scope>
    <source>
        <strain evidence="5">DSM 19083</strain>
    </source>
</reference>
<dbReference type="STRING" id="285351.SAMN04488035_2698"/>
<dbReference type="Pfam" id="PF03990">
    <property type="entry name" value="DUF348"/>
    <property type="match status" value="1"/>
</dbReference>
<proteinExistence type="predicted"/>
<dbReference type="SUPFAM" id="SSF53955">
    <property type="entry name" value="Lysozyme-like"/>
    <property type="match status" value="1"/>
</dbReference>
<feature type="transmembrane region" description="Helical" evidence="2">
    <location>
        <begin position="43"/>
        <end position="64"/>
    </location>
</feature>
<dbReference type="Pfam" id="PF07501">
    <property type="entry name" value="G5"/>
    <property type="match status" value="1"/>
</dbReference>
<dbReference type="SMART" id="SM01208">
    <property type="entry name" value="G5"/>
    <property type="match status" value="1"/>
</dbReference>
<keyword evidence="2" id="KW-0472">Membrane</keyword>
<accession>A0A1I2I3S3</accession>
<organism evidence="4 5">
    <name type="scientific">Flavimobilis marinus</name>
    <dbReference type="NCBI Taxonomy" id="285351"/>
    <lineage>
        <taxon>Bacteria</taxon>
        <taxon>Bacillati</taxon>
        <taxon>Actinomycetota</taxon>
        <taxon>Actinomycetes</taxon>
        <taxon>Micrococcales</taxon>
        <taxon>Jonesiaceae</taxon>
        <taxon>Flavimobilis</taxon>
    </lineage>
</organism>
<dbReference type="Proteomes" id="UP000198520">
    <property type="component" value="Unassembled WGS sequence"/>
</dbReference>
<dbReference type="Gene3D" id="2.20.230.10">
    <property type="entry name" value="Resuscitation-promoting factor rpfb"/>
    <property type="match status" value="1"/>
</dbReference>
<dbReference type="InterPro" id="IPR007137">
    <property type="entry name" value="DUF348"/>
</dbReference>
<evidence type="ECO:0000256" key="2">
    <source>
        <dbReference type="SAM" id="Phobius"/>
    </source>
</evidence>
<evidence type="ECO:0000256" key="1">
    <source>
        <dbReference type="ARBA" id="ARBA00022729"/>
    </source>
</evidence>
<feature type="domain" description="G5" evidence="3">
    <location>
        <begin position="163"/>
        <end position="243"/>
    </location>
</feature>
<gene>
    <name evidence="4" type="ORF">SAMN04488035_2698</name>
</gene>
<keyword evidence="1" id="KW-0732">Signal</keyword>
<sequence>MVNLLSRFARSDHWGRSLMKVAPGADEPRMAGRRAAHRRRRDLRVPAAQAGVLALLVAGTVGIIQHAPGPESTLAVAEAVELSDDLLTARDSRAVSRGTERAAAPDAAPRAVDVSLHGERREVETTGQTVSDVLAELDVVLTEDDVVSPALTTIVTSDLEITVSGIETTTETVTETTPFETTKTKDDTLLKGTTVVETEGREGVATITYLVRSVDGVEVERTPVTEVVESEPRDEVVRVGTLKVSGSGALSPSQAKAVARSMVAERGWSSDQYTCLEKLWTKESNWRVTADNPSSSAYGIPQALPGSKMASAGADWRTNARTQIRWGLGYIDGRYGTPCNAWSHSVARGWY</sequence>
<dbReference type="EMBL" id="FONZ01000007">
    <property type="protein sequence ID" value="SFF36922.1"/>
    <property type="molecule type" value="Genomic_DNA"/>
</dbReference>
<name>A0A1I2I3S3_9MICO</name>
<evidence type="ECO:0000259" key="3">
    <source>
        <dbReference type="PROSITE" id="PS51109"/>
    </source>
</evidence>
<dbReference type="PROSITE" id="PS51109">
    <property type="entry name" value="G5"/>
    <property type="match status" value="1"/>
</dbReference>